<evidence type="ECO:0000256" key="3">
    <source>
        <dbReference type="SAM" id="SignalP"/>
    </source>
</evidence>
<dbReference type="RefSeq" id="WP_317957676.1">
    <property type="nucleotide sequence ID" value="NZ_BSKO01000001.1"/>
</dbReference>
<feature type="transmembrane region" description="Helical" evidence="2">
    <location>
        <begin position="58"/>
        <end position="80"/>
    </location>
</feature>
<dbReference type="EMBL" id="BSKO01000001">
    <property type="protein sequence ID" value="GLO64757.1"/>
    <property type="molecule type" value="Genomic_DNA"/>
</dbReference>
<keyword evidence="3" id="KW-0732">Signal</keyword>
<feature type="signal peptide" evidence="3">
    <location>
        <begin position="1"/>
        <end position="24"/>
    </location>
</feature>
<gene>
    <name evidence="4" type="ORF">MACH08_05410</name>
</gene>
<feature type="coiled-coil region" evidence="1">
    <location>
        <begin position="100"/>
        <end position="134"/>
    </location>
</feature>
<dbReference type="Proteomes" id="UP001275436">
    <property type="component" value="Unassembled WGS sequence"/>
</dbReference>
<evidence type="ECO:0000256" key="2">
    <source>
        <dbReference type="SAM" id="Phobius"/>
    </source>
</evidence>
<keyword evidence="2" id="KW-0812">Transmembrane</keyword>
<name>A0ABQ5TF65_9BACI</name>
<feature type="chain" id="PRO_5046340435" evidence="3">
    <location>
        <begin position="25"/>
        <end position="143"/>
    </location>
</feature>
<proteinExistence type="predicted"/>
<keyword evidence="2" id="KW-0472">Membrane</keyword>
<accession>A0ABQ5TF65</accession>
<keyword evidence="2" id="KW-1133">Transmembrane helix</keyword>
<evidence type="ECO:0000256" key="1">
    <source>
        <dbReference type="SAM" id="Coils"/>
    </source>
</evidence>
<reference evidence="4 5" key="1">
    <citation type="submission" date="2023-02" db="EMBL/GenBank/DDBJ databases">
        <title>Oceanobacillus kimchii IFOP_LL358 isolated form Alexandrium catenella lab strain.</title>
        <authorList>
            <person name="Gajardo G."/>
            <person name="Ueki S."/>
            <person name="Maruyama F."/>
        </authorList>
    </citation>
    <scope>NUCLEOTIDE SEQUENCE [LARGE SCALE GENOMIC DNA]</scope>
    <source>
        <strain evidence="4 5">IFOP_LL358</strain>
    </source>
</reference>
<organism evidence="4 5">
    <name type="scientific">Oceanobacillus kimchii</name>
    <dbReference type="NCBI Taxonomy" id="746691"/>
    <lineage>
        <taxon>Bacteria</taxon>
        <taxon>Bacillati</taxon>
        <taxon>Bacillota</taxon>
        <taxon>Bacilli</taxon>
        <taxon>Bacillales</taxon>
        <taxon>Bacillaceae</taxon>
        <taxon>Oceanobacillus</taxon>
    </lineage>
</organism>
<keyword evidence="5" id="KW-1185">Reference proteome</keyword>
<evidence type="ECO:0000313" key="4">
    <source>
        <dbReference type="EMBL" id="GLO64757.1"/>
    </source>
</evidence>
<keyword evidence="1" id="KW-0175">Coiled coil</keyword>
<evidence type="ECO:0000313" key="5">
    <source>
        <dbReference type="Proteomes" id="UP001275436"/>
    </source>
</evidence>
<sequence>MPKFFFIITFAVLVTFLFTKNVHAQEVTTIEVYEALLDTKETLIQYQSEKINLLNNTITWIIAISALFSTVAIAVITYIYRTFLNDIKKRNEQLKQQEKVISKIIEAEEFQEKLESLQNELTGLQQKQKNFQKRIGNPNDMRW</sequence>
<comment type="caution">
    <text evidence="4">The sequence shown here is derived from an EMBL/GenBank/DDBJ whole genome shotgun (WGS) entry which is preliminary data.</text>
</comment>
<protein>
    <submittedName>
        <fullName evidence="4">Uncharacterized protein</fullName>
    </submittedName>
</protein>